<sequence>MGELPMETLAKVLFVLCGVFLAIGIVYWLFFA</sequence>
<keyword evidence="1" id="KW-0812">Transmembrane</keyword>
<reference evidence="2 3" key="1">
    <citation type="submission" date="2020-08" db="EMBL/GenBank/DDBJ databases">
        <title>Genomic Encyclopedia of Type Strains, Phase IV (KMG-IV): sequencing the most valuable type-strain genomes for metagenomic binning, comparative biology and taxonomic classification.</title>
        <authorList>
            <person name="Goeker M."/>
        </authorList>
    </citation>
    <scope>NUCLEOTIDE SEQUENCE [LARGE SCALE GENOMIC DNA]</scope>
    <source>
        <strain evidence="2 3">DSM 17075</strain>
    </source>
</reference>
<keyword evidence="1" id="KW-0472">Membrane</keyword>
<keyword evidence="1" id="KW-1133">Transmembrane helix</keyword>
<protein>
    <submittedName>
        <fullName evidence="2">Uncharacterized protein</fullName>
    </submittedName>
</protein>
<proteinExistence type="predicted"/>
<dbReference type="AlphaFoldDB" id="A0A840DVN5"/>
<evidence type="ECO:0000256" key="1">
    <source>
        <dbReference type="SAM" id="Phobius"/>
    </source>
</evidence>
<gene>
    <name evidence="2" type="ORF">GGR02_000907</name>
</gene>
<name>A0A840DVN5_9BACL</name>
<organism evidence="2 3">
    <name type="scientific">Anoxybacteroides voinovskiense</name>
    <dbReference type="NCBI Taxonomy" id="230470"/>
    <lineage>
        <taxon>Bacteria</taxon>
        <taxon>Bacillati</taxon>
        <taxon>Bacillota</taxon>
        <taxon>Bacilli</taxon>
        <taxon>Bacillales</taxon>
        <taxon>Anoxybacillaceae</taxon>
        <taxon>Anoxybacteroides</taxon>
    </lineage>
</organism>
<evidence type="ECO:0000313" key="2">
    <source>
        <dbReference type="EMBL" id="MBB4073146.1"/>
    </source>
</evidence>
<dbReference type="EMBL" id="JACIDE010000005">
    <property type="protein sequence ID" value="MBB4073146.1"/>
    <property type="molecule type" value="Genomic_DNA"/>
</dbReference>
<comment type="caution">
    <text evidence="2">The sequence shown here is derived from an EMBL/GenBank/DDBJ whole genome shotgun (WGS) entry which is preliminary data.</text>
</comment>
<accession>A0A840DVN5</accession>
<feature type="transmembrane region" description="Helical" evidence="1">
    <location>
        <begin position="12"/>
        <end position="30"/>
    </location>
</feature>
<keyword evidence="3" id="KW-1185">Reference proteome</keyword>
<dbReference type="Proteomes" id="UP000559598">
    <property type="component" value="Unassembled WGS sequence"/>
</dbReference>
<evidence type="ECO:0000313" key="3">
    <source>
        <dbReference type="Proteomes" id="UP000559598"/>
    </source>
</evidence>